<dbReference type="OrthoDB" id="2447694at2759"/>
<sequence length="415" mass="47527">MVRFVIDEAHSWGQLGILKQCWKLVPIMLFTAIYTRSEVNEICEKLFIDENNFTLVCVAISIFGIKINSKNIRTRTPMSITNLIQEAGHVGRDENMVTHIIFYNKKDIRTNYSIVTEYKEIESIINTIVNDQILNNKLIQASNKIFEVLYYCNSQYELLKTKELILFALLDLVICGLVQEKIILQRSNKGSIGLFSSIVVVSVVHDIQANAKYKINNDLLIGDFTKDNLLLAKSGSFILKKLNNKFEKTFARYFNEVITNDSLTTGIWETFTDNFVNFLLSNLEFNINPLLMRLQLDYSFSVFDKEVTTKTEFSIEKNKEVLFIDENNRLHSLKFYSEYGESQISVKILACAFINFSSVVSPIAGESQMIYATKVIGTRFVFYKGSQIQSILARSIFNLSLDNIDQVIVGVLNVK</sequence>
<dbReference type="Proteomes" id="UP000789706">
    <property type="component" value="Unassembled WGS sequence"/>
</dbReference>
<dbReference type="InterPro" id="IPR027417">
    <property type="entry name" value="P-loop_NTPase"/>
</dbReference>
<accession>A0A9N8ZUA2</accession>
<comment type="caution">
    <text evidence="1">The sequence shown here is derived from an EMBL/GenBank/DDBJ whole genome shotgun (WGS) entry which is preliminary data.</text>
</comment>
<evidence type="ECO:0000313" key="1">
    <source>
        <dbReference type="EMBL" id="CAG8507058.1"/>
    </source>
</evidence>
<reference evidence="1" key="1">
    <citation type="submission" date="2021-06" db="EMBL/GenBank/DDBJ databases">
        <authorList>
            <person name="Kallberg Y."/>
            <person name="Tangrot J."/>
            <person name="Rosling A."/>
        </authorList>
    </citation>
    <scope>NUCLEOTIDE SEQUENCE</scope>
    <source>
        <strain evidence="1">AZ414A</strain>
    </source>
</reference>
<keyword evidence="2" id="KW-1185">Reference proteome</keyword>
<evidence type="ECO:0000313" key="2">
    <source>
        <dbReference type="Proteomes" id="UP000789706"/>
    </source>
</evidence>
<protein>
    <submittedName>
        <fullName evidence="1">1181_t:CDS:1</fullName>
    </submittedName>
</protein>
<proteinExistence type="predicted"/>
<dbReference type="EMBL" id="CAJVPK010000413">
    <property type="protein sequence ID" value="CAG8507058.1"/>
    <property type="molecule type" value="Genomic_DNA"/>
</dbReference>
<dbReference type="AlphaFoldDB" id="A0A9N8ZUA2"/>
<organism evidence="1 2">
    <name type="scientific">Diversispora eburnea</name>
    <dbReference type="NCBI Taxonomy" id="1213867"/>
    <lineage>
        <taxon>Eukaryota</taxon>
        <taxon>Fungi</taxon>
        <taxon>Fungi incertae sedis</taxon>
        <taxon>Mucoromycota</taxon>
        <taxon>Glomeromycotina</taxon>
        <taxon>Glomeromycetes</taxon>
        <taxon>Diversisporales</taxon>
        <taxon>Diversisporaceae</taxon>
        <taxon>Diversispora</taxon>
    </lineage>
</organism>
<name>A0A9N8ZUA2_9GLOM</name>
<dbReference type="Gene3D" id="3.40.50.300">
    <property type="entry name" value="P-loop containing nucleotide triphosphate hydrolases"/>
    <property type="match status" value="1"/>
</dbReference>
<gene>
    <name evidence="1" type="ORF">DEBURN_LOCUS4979</name>
</gene>